<dbReference type="EMBL" id="JAVRRD010000001">
    <property type="protein sequence ID" value="KAK5065233.1"/>
    <property type="molecule type" value="Genomic_DNA"/>
</dbReference>
<comment type="caution">
    <text evidence="3">The sequence shown here is derived from an EMBL/GenBank/DDBJ whole genome shotgun (WGS) entry which is preliminary data.</text>
</comment>
<name>A0AAV9NSS6_9EURO</name>
<evidence type="ECO:0000313" key="3">
    <source>
        <dbReference type="EMBL" id="KAK5065233.1"/>
    </source>
</evidence>
<gene>
    <name evidence="3" type="ORF">LTR84_001071</name>
</gene>
<feature type="region of interest" description="Disordered" evidence="1">
    <location>
        <begin position="1"/>
        <end position="27"/>
    </location>
</feature>
<dbReference type="RefSeq" id="XP_064712557.1">
    <property type="nucleotide sequence ID" value="XM_064844697.1"/>
</dbReference>
<dbReference type="Proteomes" id="UP001358417">
    <property type="component" value="Unassembled WGS sequence"/>
</dbReference>
<protein>
    <recommendedName>
        <fullName evidence="2">HSA domain-containing protein</fullName>
    </recommendedName>
</protein>
<dbReference type="GeneID" id="89969293"/>
<keyword evidence="4" id="KW-1185">Reference proteome</keyword>
<dbReference type="InterPro" id="IPR014012">
    <property type="entry name" value="HSA_dom"/>
</dbReference>
<dbReference type="Pfam" id="PF07529">
    <property type="entry name" value="HSA"/>
    <property type="match status" value="1"/>
</dbReference>
<proteinExistence type="predicted"/>
<organism evidence="3 4">
    <name type="scientific">Exophiala bonariae</name>
    <dbReference type="NCBI Taxonomy" id="1690606"/>
    <lineage>
        <taxon>Eukaryota</taxon>
        <taxon>Fungi</taxon>
        <taxon>Dikarya</taxon>
        <taxon>Ascomycota</taxon>
        <taxon>Pezizomycotina</taxon>
        <taxon>Eurotiomycetes</taxon>
        <taxon>Chaetothyriomycetidae</taxon>
        <taxon>Chaetothyriales</taxon>
        <taxon>Herpotrichiellaceae</taxon>
        <taxon>Exophiala</taxon>
    </lineage>
</organism>
<accession>A0AAV9NSS6</accession>
<dbReference type="AlphaFoldDB" id="A0AAV9NSS6"/>
<evidence type="ECO:0000313" key="4">
    <source>
        <dbReference type="Proteomes" id="UP001358417"/>
    </source>
</evidence>
<evidence type="ECO:0000259" key="2">
    <source>
        <dbReference type="Pfam" id="PF07529"/>
    </source>
</evidence>
<sequence>MGLNQAKDQRSQRRRPPPIEINNPFRKADPSCAQEEISPQTYLTIDPKMVFPYHIDEENEVIYKMANNGTWTMKPRGEKNGPEHAGKWVRWAEVPQTLEFNYDWVLTKIAAETRSADLRRLINQLMLIRAAHDITEFPTHRAFTSGPHDDSKSLVPVYGTQALLNSDGSYVTLVAWDHLLKDVKNASKLMQIRRRWNMAGQKKVARWCRWGRDQLINNRTEFVEDLIAGYVIERRLDGHDLPPIGLGYRRRQECEWDGNVKGPWDPETRTEFDKAVTAWWDKEVDSNRLLPPQ</sequence>
<feature type="domain" description="HSA" evidence="2">
    <location>
        <begin position="176"/>
        <end position="208"/>
    </location>
</feature>
<evidence type="ECO:0000256" key="1">
    <source>
        <dbReference type="SAM" id="MobiDB-lite"/>
    </source>
</evidence>
<reference evidence="3 4" key="1">
    <citation type="submission" date="2023-08" db="EMBL/GenBank/DDBJ databases">
        <title>Black Yeasts Isolated from many extreme environments.</title>
        <authorList>
            <person name="Coleine C."/>
            <person name="Stajich J.E."/>
            <person name="Selbmann L."/>
        </authorList>
    </citation>
    <scope>NUCLEOTIDE SEQUENCE [LARGE SCALE GENOMIC DNA]</scope>
    <source>
        <strain evidence="3 4">CCFEE 5792</strain>
    </source>
</reference>